<gene>
    <name evidence="3" type="ORF">L1994_10860</name>
</gene>
<evidence type="ECO:0008006" key="5">
    <source>
        <dbReference type="Google" id="ProtNLM"/>
    </source>
</evidence>
<organism evidence="3 4">
    <name type="scientific">Methanomicrobium antiquum</name>
    <dbReference type="NCBI Taxonomy" id="487686"/>
    <lineage>
        <taxon>Archaea</taxon>
        <taxon>Methanobacteriati</taxon>
        <taxon>Methanobacteriota</taxon>
        <taxon>Stenosarchaea group</taxon>
        <taxon>Methanomicrobia</taxon>
        <taxon>Methanomicrobiales</taxon>
        <taxon>Methanomicrobiaceae</taxon>
        <taxon>Methanomicrobium</taxon>
    </lineage>
</organism>
<feature type="region of interest" description="Disordered" evidence="1">
    <location>
        <begin position="210"/>
        <end position="232"/>
    </location>
</feature>
<evidence type="ECO:0000256" key="2">
    <source>
        <dbReference type="SAM" id="Phobius"/>
    </source>
</evidence>
<evidence type="ECO:0000313" key="4">
    <source>
        <dbReference type="Proteomes" id="UP001218895"/>
    </source>
</evidence>
<evidence type="ECO:0000313" key="3">
    <source>
        <dbReference type="EMBL" id="WFN36626.1"/>
    </source>
</evidence>
<evidence type="ECO:0000256" key="1">
    <source>
        <dbReference type="SAM" id="MobiDB-lite"/>
    </source>
</evidence>
<keyword evidence="2" id="KW-1133">Transmembrane helix</keyword>
<keyword evidence="4" id="KW-1185">Reference proteome</keyword>
<dbReference type="Proteomes" id="UP001218895">
    <property type="component" value="Chromosome"/>
</dbReference>
<accession>A0AAF0JMP0</accession>
<dbReference type="GeneID" id="79950904"/>
<reference evidence="3" key="1">
    <citation type="submission" date="2022-01" db="EMBL/GenBank/DDBJ databases">
        <title>Complete genome of Methanomicrobium antiquum DSM 21220.</title>
        <authorList>
            <person name="Chen S.-C."/>
            <person name="You Y.-T."/>
            <person name="Zhou Y.-Z."/>
            <person name="Lai M.-C."/>
        </authorList>
    </citation>
    <scope>NUCLEOTIDE SEQUENCE</scope>
    <source>
        <strain evidence="3">DSM 21220</strain>
    </source>
</reference>
<protein>
    <recommendedName>
        <fullName evidence="5">DUF3821 domain-containing protein</fullName>
    </recommendedName>
</protein>
<feature type="compositionally biased region" description="Polar residues" evidence="1">
    <location>
        <begin position="210"/>
        <end position="224"/>
    </location>
</feature>
<sequence length="339" mass="37038">MKKNLIKKIVLLSVIVSLMLFSQTVCASDNVAKGDIVYIKGGVTGSPQEGLAFWVFGPNYWTRETQSVTGNTYTYEISKSTTQNMASGQYFCIVQHPMYNGVFDADVSYDTPETGQTSVVSSAGNSFIIDGSGKLQGSAAANALMRMLTSPDIDDTYTSTEFYISEPWIRFTPKETYFIGDNLMISGQTNIADGEKLIYELYSASFEPTSKTTSSEFTGQSGTVTVIPGGDENSWEVPVDTSNLKPDFYIFKISKDDGSAEYTAEFTLAEAVTEKPAETQEEAEVTPFRTMPPATEATAENEGDDLKTTSQTPALGSGYFIFIALLSILFVVSLIRRRS</sequence>
<keyword evidence="2" id="KW-0812">Transmembrane</keyword>
<dbReference type="EMBL" id="CP091092">
    <property type="protein sequence ID" value="WFN36626.1"/>
    <property type="molecule type" value="Genomic_DNA"/>
</dbReference>
<dbReference type="AlphaFoldDB" id="A0AAF0JMP0"/>
<dbReference type="KEGG" id="manq:L1994_10860"/>
<feature type="transmembrane region" description="Helical" evidence="2">
    <location>
        <begin position="316"/>
        <end position="335"/>
    </location>
</feature>
<dbReference type="RefSeq" id="WP_278099460.1">
    <property type="nucleotide sequence ID" value="NZ_CP091092.1"/>
</dbReference>
<keyword evidence="2" id="KW-0472">Membrane</keyword>
<proteinExistence type="predicted"/>
<name>A0AAF0JMP0_9EURY</name>